<protein>
    <recommendedName>
        <fullName evidence="10">UDP-N-acetylglucosamine--N-acetylmuramyl-(pentapeptide) pyrophosphoryl-undecaprenol N-acetylglucosamine transferase</fullName>
        <ecNumber evidence="10">2.4.1.227</ecNumber>
    </recommendedName>
    <alternativeName>
        <fullName evidence="10">Undecaprenyl-PP-MurNAc-pentapeptide-UDPGlcNAc GlcNAc transferase</fullName>
    </alternativeName>
</protein>
<comment type="similarity">
    <text evidence="10">Belongs to the glycosyltransferase 28 family. MurG subfamily.</text>
</comment>
<evidence type="ECO:0000256" key="4">
    <source>
        <dbReference type="ARBA" id="ARBA00022679"/>
    </source>
</evidence>
<reference evidence="14" key="1">
    <citation type="journal article" date="2019" name="Int. J. Syst. Evol. Microbiol.">
        <title>The Global Catalogue of Microorganisms (GCM) 10K type strain sequencing project: providing services to taxonomists for standard genome sequencing and annotation.</title>
        <authorList>
            <consortium name="The Broad Institute Genomics Platform"/>
            <consortium name="The Broad Institute Genome Sequencing Center for Infectious Disease"/>
            <person name="Wu L."/>
            <person name="Ma J."/>
        </authorList>
    </citation>
    <scope>NUCLEOTIDE SEQUENCE [LARGE SCALE GENOMIC DNA]</scope>
    <source>
        <strain evidence="14">CGMCC 1.15304</strain>
    </source>
</reference>
<dbReference type="EC" id="2.4.1.227" evidence="10"/>
<comment type="subcellular location">
    <subcellularLocation>
        <location evidence="10">Cell membrane</location>
        <topology evidence="10">Peripheral membrane protein</topology>
        <orientation evidence="10">Cytoplasmic side</orientation>
    </subcellularLocation>
</comment>
<dbReference type="GO" id="GO:0016757">
    <property type="term" value="F:glycosyltransferase activity"/>
    <property type="evidence" value="ECO:0007669"/>
    <property type="project" value="UniProtKB-KW"/>
</dbReference>
<evidence type="ECO:0000256" key="7">
    <source>
        <dbReference type="ARBA" id="ARBA00023136"/>
    </source>
</evidence>
<keyword evidence="6 10" id="KW-0573">Peptidoglycan synthesis</keyword>
<evidence type="ECO:0000256" key="6">
    <source>
        <dbReference type="ARBA" id="ARBA00022984"/>
    </source>
</evidence>
<comment type="catalytic activity">
    <reaction evidence="10">
        <text>di-trans,octa-cis-undecaprenyl diphospho-N-acetyl-alpha-D-muramoyl-L-alanyl-D-glutamyl-meso-2,6-diaminopimeloyl-D-alanyl-D-alanine + UDP-N-acetyl-alpha-D-glucosamine = di-trans,octa-cis-undecaprenyl diphospho-[N-acetyl-alpha-D-glucosaminyl-(1-&gt;4)]-N-acetyl-alpha-D-muramoyl-L-alanyl-D-glutamyl-meso-2,6-diaminopimeloyl-D-alanyl-D-alanine + UDP + H(+)</text>
        <dbReference type="Rhea" id="RHEA:31227"/>
        <dbReference type="ChEBI" id="CHEBI:15378"/>
        <dbReference type="ChEBI" id="CHEBI:57705"/>
        <dbReference type="ChEBI" id="CHEBI:58223"/>
        <dbReference type="ChEBI" id="CHEBI:61387"/>
        <dbReference type="ChEBI" id="CHEBI:61388"/>
        <dbReference type="EC" id="2.4.1.227"/>
    </reaction>
</comment>
<keyword evidence="3 10" id="KW-0328">Glycosyltransferase</keyword>
<organism evidence="13 14">
    <name type="scientific">Kordiimonas lipolytica</name>
    <dbReference type="NCBI Taxonomy" id="1662421"/>
    <lineage>
        <taxon>Bacteria</taxon>
        <taxon>Pseudomonadati</taxon>
        <taxon>Pseudomonadota</taxon>
        <taxon>Alphaproteobacteria</taxon>
        <taxon>Kordiimonadales</taxon>
        <taxon>Kordiimonadaceae</taxon>
        <taxon>Kordiimonas</taxon>
    </lineage>
</organism>
<dbReference type="InterPro" id="IPR004276">
    <property type="entry name" value="GlycoTrans_28_N"/>
</dbReference>
<evidence type="ECO:0000313" key="13">
    <source>
        <dbReference type="EMBL" id="MFC4347943.1"/>
    </source>
</evidence>
<evidence type="ECO:0000259" key="11">
    <source>
        <dbReference type="Pfam" id="PF03033"/>
    </source>
</evidence>
<dbReference type="Proteomes" id="UP001595776">
    <property type="component" value="Unassembled WGS sequence"/>
</dbReference>
<evidence type="ECO:0000256" key="1">
    <source>
        <dbReference type="ARBA" id="ARBA00022475"/>
    </source>
</evidence>
<keyword evidence="8 10" id="KW-0131">Cell cycle</keyword>
<keyword evidence="9 10" id="KW-0961">Cell wall biogenesis/degradation</keyword>
<name>A0ABV8UAW2_9PROT</name>
<dbReference type="CDD" id="cd03785">
    <property type="entry name" value="GT28_MurG"/>
    <property type="match status" value="1"/>
</dbReference>
<evidence type="ECO:0000256" key="10">
    <source>
        <dbReference type="HAMAP-Rule" id="MF_00033"/>
    </source>
</evidence>
<dbReference type="SUPFAM" id="SSF53756">
    <property type="entry name" value="UDP-Glycosyltransferase/glycogen phosphorylase"/>
    <property type="match status" value="1"/>
</dbReference>
<keyword evidence="2 10" id="KW-0132">Cell division</keyword>
<dbReference type="InterPro" id="IPR006009">
    <property type="entry name" value="GlcNAc_MurG"/>
</dbReference>
<dbReference type="PANTHER" id="PTHR21015">
    <property type="entry name" value="UDP-N-ACETYLGLUCOSAMINE--N-ACETYLMURAMYL-(PENTAPEPTIDE) PYROPHOSPHORYL-UNDECAPRENOL N-ACETYLGLUCOSAMINE TRANSFERASE 1"/>
    <property type="match status" value="1"/>
</dbReference>
<dbReference type="HAMAP" id="MF_00033">
    <property type="entry name" value="MurG"/>
    <property type="match status" value="1"/>
</dbReference>
<dbReference type="Pfam" id="PF04101">
    <property type="entry name" value="Glyco_tran_28_C"/>
    <property type="match status" value="1"/>
</dbReference>
<dbReference type="InterPro" id="IPR007235">
    <property type="entry name" value="Glyco_trans_28_C"/>
</dbReference>
<dbReference type="Pfam" id="PF03033">
    <property type="entry name" value="Glyco_transf_28"/>
    <property type="match status" value="1"/>
</dbReference>
<sequence length="368" mass="39319">MRAPNIVLAAGGTGGHMMPAEAVADVLVRDGYQVSLVTDTRGDAISNALADIDRHVLKTASHMGGGILGKVKSIISIFKSMLGVRRHFKKIQPTVVVGFGGYPSLPTILAARSMGIPFVLHEQNAVLGRVNRFVAEDARVLALSVQNTAKVPVGAYTEVTGNPVRQLIAKLSNIAYAVPLGFGDVRLLVIGGSQGARILSDVVPAALALLPEEIRQRIDMTQQARPEDVERVTKAYKDMGVRARVQDYFDDVGSLLLRAQLVICRSGASTISELAAMGRPAIMVPLKIAADDHQSANAAAIEEAGGGWVMREDEFTPEALAKKLEHLLTDMSDLRNASEGMRMVARLDAAERLASIVVSISEESEAPK</sequence>
<feature type="binding site" evidence="10">
    <location>
        <begin position="13"/>
        <end position="15"/>
    </location>
    <ligand>
        <name>UDP-N-acetyl-alpha-D-glucosamine</name>
        <dbReference type="ChEBI" id="CHEBI:57705"/>
    </ligand>
</feature>
<feature type="binding site" evidence="10">
    <location>
        <position position="124"/>
    </location>
    <ligand>
        <name>UDP-N-acetyl-alpha-D-glucosamine</name>
        <dbReference type="ChEBI" id="CHEBI:57705"/>
    </ligand>
</feature>
<dbReference type="PANTHER" id="PTHR21015:SF22">
    <property type="entry name" value="GLYCOSYLTRANSFERASE"/>
    <property type="match status" value="1"/>
</dbReference>
<feature type="binding site" evidence="10">
    <location>
        <position position="294"/>
    </location>
    <ligand>
        <name>UDP-N-acetyl-alpha-D-glucosamine</name>
        <dbReference type="ChEBI" id="CHEBI:57705"/>
    </ligand>
</feature>
<gene>
    <name evidence="10 13" type="primary">murG</name>
    <name evidence="13" type="ORF">ACFO5Q_08815</name>
</gene>
<keyword evidence="5 10" id="KW-0133">Cell shape</keyword>
<evidence type="ECO:0000259" key="12">
    <source>
        <dbReference type="Pfam" id="PF04101"/>
    </source>
</evidence>
<keyword evidence="14" id="KW-1185">Reference proteome</keyword>
<proteinExistence type="inferred from homology"/>
<dbReference type="Gene3D" id="3.40.50.2000">
    <property type="entry name" value="Glycogen Phosphorylase B"/>
    <property type="match status" value="2"/>
</dbReference>
<dbReference type="RefSeq" id="WP_197421284.1">
    <property type="nucleotide sequence ID" value="NZ_JBHSCR010000005.1"/>
</dbReference>
<dbReference type="EMBL" id="JBHSCR010000005">
    <property type="protein sequence ID" value="MFC4347943.1"/>
    <property type="molecule type" value="Genomic_DNA"/>
</dbReference>
<evidence type="ECO:0000256" key="8">
    <source>
        <dbReference type="ARBA" id="ARBA00023306"/>
    </source>
</evidence>
<feature type="binding site" evidence="10">
    <location>
        <position position="165"/>
    </location>
    <ligand>
        <name>UDP-N-acetyl-alpha-D-glucosamine</name>
        <dbReference type="ChEBI" id="CHEBI:57705"/>
    </ligand>
</feature>
<feature type="binding site" evidence="10">
    <location>
        <position position="193"/>
    </location>
    <ligand>
        <name>UDP-N-acetyl-alpha-D-glucosamine</name>
        <dbReference type="ChEBI" id="CHEBI:57705"/>
    </ligand>
</feature>
<evidence type="ECO:0000256" key="2">
    <source>
        <dbReference type="ARBA" id="ARBA00022618"/>
    </source>
</evidence>
<evidence type="ECO:0000256" key="3">
    <source>
        <dbReference type="ARBA" id="ARBA00022676"/>
    </source>
</evidence>
<comment type="function">
    <text evidence="10">Cell wall formation. Catalyzes the transfer of a GlcNAc subunit on undecaprenyl-pyrophosphoryl-MurNAc-pentapeptide (lipid intermediate I) to form undecaprenyl-pyrophosphoryl-MurNAc-(pentapeptide)GlcNAc (lipid intermediate II).</text>
</comment>
<dbReference type="NCBIfam" id="TIGR01133">
    <property type="entry name" value="murG"/>
    <property type="match status" value="1"/>
</dbReference>
<evidence type="ECO:0000313" key="14">
    <source>
        <dbReference type="Proteomes" id="UP001595776"/>
    </source>
</evidence>
<keyword evidence="1 10" id="KW-1003">Cell membrane</keyword>
<comment type="caution">
    <text evidence="13">The sequence shown here is derived from an EMBL/GenBank/DDBJ whole genome shotgun (WGS) entry which is preliminary data.</text>
</comment>
<feature type="domain" description="Glycosyltransferase family 28 N-terminal" evidence="11">
    <location>
        <begin position="6"/>
        <end position="136"/>
    </location>
</feature>
<comment type="pathway">
    <text evidence="10">Cell wall biogenesis; peptidoglycan biosynthesis.</text>
</comment>
<evidence type="ECO:0000256" key="5">
    <source>
        <dbReference type="ARBA" id="ARBA00022960"/>
    </source>
</evidence>
<evidence type="ECO:0000256" key="9">
    <source>
        <dbReference type="ARBA" id="ARBA00023316"/>
    </source>
</evidence>
<keyword evidence="7 10" id="KW-0472">Membrane</keyword>
<feature type="domain" description="Glycosyl transferase family 28 C-terminal" evidence="12">
    <location>
        <begin position="187"/>
        <end position="346"/>
    </location>
</feature>
<comment type="caution">
    <text evidence="10">Lacks conserved residue(s) required for the propagation of feature annotation.</text>
</comment>
<keyword evidence="4 10" id="KW-0808">Transferase</keyword>
<accession>A0ABV8UAW2</accession>